<reference evidence="1" key="2">
    <citation type="submission" date="2023-05" db="EMBL/GenBank/DDBJ databases">
        <authorList>
            <consortium name="Lawrence Berkeley National Laboratory"/>
            <person name="Steindorff A."/>
            <person name="Hensen N."/>
            <person name="Bonometti L."/>
            <person name="Westerberg I."/>
            <person name="Brannstrom I.O."/>
            <person name="Guillou S."/>
            <person name="Cros-Aarteil S."/>
            <person name="Calhoun S."/>
            <person name="Haridas S."/>
            <person name="Kuo A."/>
            <person name="Mondo S."/>
            <person name="Pangilinan J."/>
            <person name="Riley R."/>
            <person name="Labutti K."/>
            <person name="Andreopoulos B."/>
            <person name="Lipzen A."/>
            <person name="Chen C."/>
            <person name="Yanf M."/>
            <person name="Daum C."/>
            <person name="Ng V."/>
            <person name="Clum A."/>
            <person name="Ohm R."/>
            <person name="Martin F."/>
            <person name="Silar P."/>
            <person name="Natvig D."/>
            <person name="Lalanne C."/>
            <person name="Gautier V."/>
            <person name="Ament-Velasquez S.L."/>
            <person name="Kruys A."/>
            <person name="Hutchinson M.I."/>
            <person name="Powell A.J."/>
            <person name="Barry K."/>
            <person name="Miller A.N."/>
            <person name="Grigoriev I.V."/>
            <person name="Debuchy R."/>
            <person name="Gladieux P."/>
            <person name="Thoren M.H."/>
            <person name="Johannesson H."/>
        </authorList>
    </citation>
    <scope>NUCLEOTIDE SEQUENCE</scope>
    <source>
        <strain evidence="1">CBS 508.74</strain>
    </source>
</reference>
<name>A0AAN6QFP8_9PEZI</name>
<dbReference type="Proteomes" id="UP001302812">
    <property type="component" value="Unassembled WGS sequence"/>
</dbReference>
<dbReference type="EMBL" id="MU853356">
    <property type="protein sequence ID" value="KAK4109403.1"/>
    <property type="molecule type" value="Genomic_DNA"/>
</dbReference>
<protein>
    <submittedName>
        <fullName evidence="1">Uncharacterized protein</fullName>
    </submittedName>
</protein>
<evidence type="ECO:0000313" key="2">
    <source>
        <dbReference type="Proteomes" id="UP001302812"/>
    </source>
</evidence>
<evidence type="ECO:0000313" key="1">
    <source>
        <dbReference type="EMBL" id="KAK4109403.1"/>
    </source>
</evidence>
<organism evidence="1 2">
    <name type="scientific">Canariomyces notabilis</name>
    <dbReference type="NCBI Taxonomy" id="2074819"/>
    <lineage>
        <taxon>Eukaryota</taxon>
        <taxon>Fungi</taxon>
        <taxon>Dikarya</taxon>
        <taxon>Ascomycota</taxon>
        <taxon>Pezizomycotina</taxon>
        <taxon>Sordariomycetes</taxon>
        <taxon>Sordariomycetidae</taxon>
        <taxon>Sordariales</taxon>
        <taxon>Chaetomiaceae</taxon>
        <taxon>Canariomyces</taxon>
    </lineage>
</organism>
<gene>
    <name evidence="1" type="ORF">N656DRAFT_336240</name>
</gene>
<reference evidence="1" key="1">
    <citation type="journal article" date="2023" name="Mol. Phylogenet. Evol.">
        <title>Genome-scale phylogeny and comparative genomics of the fungal order Sordariales.</title>
        <authorList>
            <person name="Hensen N."/>
            <person name="Bonometti L."/>
            <person name="Westerberg I."/>
            <person name="Brannstrom I.O."/>
            <person name="Guillou S."/>
            <person name="Cros-Aarteil S."/>
            <person name="Calhoun S."/>
            <person name="Haridas S."/>
            <person name="Kuo A."/>
            <person name="Mondo S."/>
            <person name="Pangilinan J."/>
            <person name="Riley R."/>
            <person name="LaButti K."/>
            <person name="Andreopoulos B."/>
            <person name="Lipzen A."/>
            <person name="Chen C."/>
            <person name="Yan M."/>
            <person name="Daum C."/>
            <person name="Ng V."/>
            <person name="Clum A."/>
            <person name="Steindorff A."/>
            <person name="Ohm R.A."/>
            <person name="Martin F."/>
            <person name="Silar P."/>
            <person name="Natvig D.O."/>
            <person name="Lalanne C."/>
            <person name="Gautier V."/>
            <person name="Ament-Velasquez S.L."/>
            <person name="Kruys A."/>
            <person name="Hutchinson M.I."/>
            <person name="Powell A.J."/>
            <person name="Barry K."/>
            <person name="Miller A.N."/>
            <person name="Grigoriev I.V."/>
            <person name="Debuchy R."/>
            <person name="Gladieux P."/>
            <person name="Hiltunen Thoren M."/>
            <person name="Johannesson H."/>
        </authorList>
    </citation>
    <scope>NUCLEOTIDE SEQUENCE</scope>
    <source>
        <strain evidence="1">CBS 508.74</strain>
    </source>
</reference>
<comment type="caution">
    <text evidence="1">The sequence shown here is derived from an EMBL/GenBank/DDBJ whole genome shotgun (WGS) entry which is preliminary data.</text>
</comment>
<dbReference type="RefSeq" id="XP_064666973.1">
    <property type="nucleotide sequence ID" value="XM_064809287.1"/>
</dbReference>
<proteinExistence type="predicted"/>
<accession>A0AAN6QFP8</accession>
<sequence length="280" mass="32230">MGVLSYTRLHQAEKVAKWYASLWKMEQMQTQGPTLKDVHRCKNSRTLGGCMRAFDTPNTLKRATTVPQIGTMISGAYMSEGENFDLLDKDSLGNNLLETYCGSPNFFSCLISQLTAAELQMEYVRQPLWANILSTHVPLFSPRPNNWELDYIRLLVNSPNTQHMVHQPAKSGYTLLHIVLHKSVRSVLVSKVKSRYCTQEALLRSVVRARPDLHATTPCTPLTPLQLILAHRSHYFESGYWSNPEEAKYWDRPRLEIRPPWFRFAGLGLDWDHELEDRDL</sequence>
<keyword evidence="2" id="KW-1185">Reference proteome</keyword>
<dbReference type="AlphaFoldDB" id="A0AAN6QFP8"/>
<dbReference type="GeneID" id="89933410"/>